<keyword evidence="1" id="KW-1133">Transmembrane helix</keyword>
<feature type="transmembrane region" description="Helical" evidence="1">
    <location>
        <begin position="347"/>
        <end position="368"/>
    </location>
</feature>
<dbReference type="CDD" id="cd01948">
    <property type="entry name" value="EAL"/>
    <property type="match status" value="1"/>
</dbReference>
<dbReference type="PANTHER" id="PTHR33121:SF79">
    <property type="entry name" value="CYCLIC DI-GMP PHOSPHODIESTERASE PDED-RELATED"/>
    <property type="match status" value="1"/>
</dbReference>
<protein>
    <submittedName>
        <fullName evidence="4">EAL domain, c-di-GMP-specific phosphodiesterase class I (Or its enzymatically inactive variant)</fullName>
    </submittedName>
</protein>
<keyword evidence="5" id="KW-1185">Reference proteome</keyword>
<dbReference type="RefSeq" id="WP_089680939.1">
    <property type="nucleotide sequence ID" value="NZ_FNIV01000014.1"/>
</dbReference>
<keyword evidence="2" id="KW-0732">Signal</keyword>
<feature type="domain" description="EAL" evidence="3">
    <location>
        <begin position="547"/>
        <end position="801"/>
    </location>
</feature>
<dbReference type="PROSITE" id="PS50883">
    <property type="entry name" value="EAL"/>
    <property type="match status" value="1"/>
</dbReference>
<organism evidence="4 5">
    <name type="scientific">Halomonas shengliensis</name>
    <dbReference type="NCBI Taxonomy" id="419597"/>
    <lineage>
        <taxon>Bacteria</taxon>
        <taxon>Pseudomonadati</taxon>
        <taxon>Pseudomonadota</taxon>
        <taxon>Gammaproteobacteria</taxon>
        <taxon>Oceanospirillales</taxon>
        <taxon>Halomonadaceae</taxon>
        <taxon>Halomonas</taxon>
    </lineage>
</organism>
<dbReference type="SMART" id="SM00052">
    <property type="entry name" value="EAL"/>
    <property type="match status" value="1"/>
</dbReference>
<dbReference type="AlphaFoldDB" id="A0A1H0N4U0"/>
<dbReference type="InterPro" id="IPR035919">
    <property type="entry name" value="EAL_sf"/>
</dbReference>
<dbReference type="PANTHER" id="PTHR33121">
    <property type="entry name" value="CYCLIC DI-GMP PHOSPHODIESTERASE PDEF"/>
    <property type="match status" value="1"/>
</dbReference>
<dbReference type="InterPro" id="IPR001633">
    <property type="entry name" value="EAL_dom"/>
</dbReference>
<keyword evidence="1" id="KW-0472">Membrane</keyword>
<reference evidence="5" key="1">
    <citation type="submission" date="2016-10" db="EMBL/GenBank/DDBJ databases">
        <authorList>
            <person name="Varghese N."/>
            <person name="Submissions S."/>
        </authorList>
    </citation>
    <scope>NUCLEOTIDE SEQUENCE [LARGE SCALE GENOMIC DNA]</scope>
    <source>
        <strain evidence="5">CGMCC 1.6444</strain>
    </source>
</reference>
<dbReference type="EMBL" id="FNIV01000014">
    <property type="protein sequence ID" value="SDO87663.1"/>
    <property type="molecule type" value="Genomic_DNA"/>
</dbReference>
<sequence>MPRGLRRLACWAAPWLLLAGSLGSGAQAQPAAEAASDTIQVLASYHRGSPWSDELVERIQQAVTQLDWAHGMAVDYLDARRLGIETAFDIERRRLAERRAVAPAERLLLIDDAALRFYLRHPAALDHPTRVVAIGINDPELLARAIERGVRVIVTRSVERQSLAFLRALFGEPLSLLVLGDEQGSGRYLTRHFLDSIAEEAGIRAARVLWEWRPESVLAALERLPADTRVYLVEGHTTGAQDLYPGSREWLERLAERGVRVFCHLPYQVSLGCAGGALLDTRRLGRLAVESLISPAFEALPAIQEVGAGRYALHASFHRQAPEAYRDTIEWLAVEGTIANADSRISLLVRGGGAVTAVLLAALLLMGLSRRRARRAQRRLAIDPGSGLPTRQVLENELPGLCRRHAGGWLFALVSPGLRDYRQHLGLPAAQALFREQLATLRRLLPRAGRLYLNADLGVIGFLPLHDRDQVEPLVDRMLTSLGHASDEGGIRRLAWYASLLRLPGSEADFPQCRAALDDGLFRLERQGWRQPLIRVEPLDRERATRFRQLSDALEELIDDPGREWRLVLQPKVAAADGELRGAEVLLRWHHPVLGEISPGEFLPVAEILGLASRLDHWVMEESLTWLAAARPRLTGLGSLAINVKLATLAEAAFRRRLLERLQALALPASMIELEVTEHSDFRDLEAVERHMNDLRAHGVRLALDDFGTGNTSFQLIQRLPFTAIKMDRSLLLGADRYPRAREAYAAMVQFSRHLGLAVVAEGVEEPEQAEWLRSLGIDEVQGFLFARPLEPAVMLSRYGR</sequence>
<dbReference type="OrthoDB" id="8731447at2"/>
<dbReference type="InterPro" id="IPR010916">
    <property type="entry name" value="TonB_box_CS"/>
</dbReference>
<keyword evidence="1" id="KW-0812">Transmembrane</keyword>
<feature type="chain" id="PRO_5011615560" evidence="2">
    <location>
        <begin position="29"/>
        <end position="801"/>
    </location>
</feature>
<evidence type="ECO:0000313" key="5">
    <source>
        <dbReference type="Proteomes" id="UP000199075"/>
    </source>
</evidence>
<feature type="signal peptide" evidence="2">
    <location>
        <begin position="1"/>
        <end position="28"/>
    </location>
</feature>
<evidence type="ECO:0000313" key="4">
    <source>
        <dbReference type="EMBL" id="SDO87663.1"/>
    </source>
</evidence>
<name>A0A1H0N4U0_9GAMM</name>
<gene>
    <name evidence="4" type="ORF">SAMN04487957_11433</name>
</gene>
<dbReference type="Pfam" id="PF00563">
    <property type="entry name" value="EAL"/>
    <property type="match status" value="1"/>
</dbReference>
<dbReference type="PROSITE" id="PS00430">
    <property type="entry name" value="TONB_DEPENDENT_REC_1"/>
    <property type="match status" value="1"/>
</dbReference>
<dbReference type="STRING" id="419597.SAMN04487957_11433"/>
<dbReference type="InterPro" id="IPR050706">
    <property type="entry name" value="Cyclic-di-GMP_PDE-like"/>
</dbReference>
<dbReference type="SUPFAM" id="SSF141868">
    <property type="entry name" value="EAL domain-like"/>
    <property type="match status" value="1"/>
</dbReference>
<evidence type="ECO:0000256" key="1">
    <source>
        <dbReference type="SAM" id="Phobius"/>
    </source>
</evidence>
<dbReference type="Proteomes" id="UP000199075">
    <property type="component" value="Unassembled WGS sequence"/>
</dbReference>
<proteinExistence type="predicted"/>
<evidence type="ECO:0000259" key="3">
    <source>
        <dbReference type="PROSITE" id="PS50883"/>
    </source>
</evidence>
<dbReference type="Gene3D" id="3.20.20.450">
    <property type="entry name" value="EAL domain"/>
    <property type="match status" value="1"/>
</dbReference>
<dbReference type="GO" id="GO:0071111">
    <property type="term" value="F:cyclic-guanylate-specific phosphodiesterase activity"/>
    <property type="evidence" value="ECO:0007669"/>
    <property type="project" value="InterPro"/>
</dbReference>
<accession>A0A1H0N4U0</accession>
<evidence type="ECO:0000256" key="2">
    <source>
        <dbReference type="SAM" id="SignalP"/>
    </source>
</evidence>